<evidence type="ECO:0000256" key="2">
    <source>
        <dbReference type="ARBA" id="ARBA00022525"/>
    </source>
</evidence>
<evidence type="ECO:0000313" key="6">
    <source>
        <dbReference type="Proteomes" id="UP001154114"/>
    </source>
</evidence>
<dbReference type="SUPFAM" id="SSF55797">
    <property type="entry name" value="PR-1-like"/>
    <property type="match status" value="1"/>
</dbReference>
<dbReference type="InterPro" id="IPR001283">
    <property type="entry name" value="CRISP-related"/>
</dbReference>
<keyword evidence="3" id="KW-0732">Signal</keyword>
<proteinExistence type="predicted"/>
<evidence type="ECO:0000259" key="4">
    <source>
        <dbReference type="SMART" id="SM00198"/>
    </source>
</evidence>
<dbReference type="GO" id="GO:0005576">
    <property type="term" value="C:extracellular region"/>
    <property type="evidence" value="ECO:0007669"/>
    <property type="project" value="UniProtKB-SubCell"/>
</dbReference>
<reference evidence="5" key="1">
    <citation type="submission" date="2021-12" db="EMBL/GenBank/DDBJ databases">
        <authorList>
            <person name="King R."/>
        </authorList>
    </citation>
    <scope>NUCLEOTIDE SEQUENCE</scope>
</reference>
<dbReference type="Pfam" id="PF00188">
    <property type="entry name" value="CAP"/>
    <property type="match status" value="1"/>
</dbReference>
<dbReference type="PROSITE" id="PS01010">
    <property type="entry name" value="CRISP_2"/>
    <property type="match status" value="1"/>
</dbReference>
<keyword evidence="2" id="KW-0964">Secreted</keyword>
<organism evidence="5 6">
    <name type="scientific">Chrysodeixis includens</name>
    <name type="common">Soybean looper</name>
    <name type="synonym">Pseudoplusia includens</name>
    <dbReference type="NCBI Taxonomy" id="689277"/>
    <lineage>
        <taxon>Eukaryota</taxon>
        <taxon>Metazoa</taxon>
        <taxon>Ecdysozoa</taxon>
        <taxon>Arthropoda</taxon>
        <taxon>Hexapoda</taxon>
        <taxon>Insecta</taxon>
        <taxon>Pterygota</taxon>
        <taxon>Neoptera</taxon>
        <taxon>Endopterygota</taxon>
        <taxon>Lepidoptera</taxon>
        <taxon>Glossata</taxon>
        <taxon>Ditrysia</taxon>
        <taxon>Noctuoidea</taxon>
        <taxon>Noctuidae</taxon>
        <taxon>Plusiinae</taxon>
        <taxon>Chrysodeixis</taxon>
    </lineage>
</organism>
<protein>
    <recommendedName>
        <fullName evidence="4">SCP domain-containing protein</fullName>
    </recommendedName>
</protein>
<evidence type="ECO:0000256" key="3">
    <source>
        <dbReference type="SAM" id="SignalP"/>
    </source>
</evidence>
<dbReference type="Proteomes" id="UP001154114">
    <property type="component" value="Chromosome 6"/>
</dbReference>
<accession>A0A9N8L0A7</accession>
<sequence length="219" mass="24756">MELKVFFILTFLTIAQCKLLSLTCEQIRTFVDGHNSRRLLLAQGKVPGQPAAGEMKSMVWDKELHDKAAKWAIANHHNHNPDKNIPSGRFSTGENLYWYSTTNTKHVLNPDSALQSWFSEHVNYTFGPLKHSDFDHSKNYQIGHYTQMAWSDSVYVGCAISQTIKNGWKKFFVVCNYGPAGNYINEKPYKTSGGPSRKLKCGAKDCSHPYGSKCTKTKT</sequence>
<dbReference type="InterPro" id="IPR035940">
    <property type="entry name" value="CAP_sf"/>
</dbReference>
<dbReference type="AlphaFoldDB" id="A0A9N8L0A7"/>
<feature type="domain" description="SCP" evidence="4">
    <location>
        <begin position="25"/>
        <end position="185"/>
    </location>
</feature>
<name>A0A9N8L0A7_CHRIL</name>
<feature type="chain" id="PRO_5040249899" description="SCP domain-containing protein" evidence="3">
    <location>
        <begin position="18"/>
        <end position="219"/>
    </location>
</feature>
<dbReference type="OrthoDB" id="414826at2759"/>
<dbReference type="PANTHER" id="PTHR10334">
    <property type="entry name" value="CYSTEINE-RICH SECRETORY PROTEIN-RELATED"/>
    <property type="match status" value="1"/>
</dbReference>
<dbReference type="SMART" id="SM00198">
    <property type="entry name" value="SCP"/>
    <property type="match status" value="1"/>
</dbReference>
<dbReference type="InterPro" id="IPR014044">
    <property type="entry name" value="CAP_dom"/>
</dbReference>
<gene>
    <name evidence="5" type="ORF">CINC_LOCUS11755</name>
</gene>
<feature type="signal peptide" evidence="3">
    <location>
        <begin position="1"/>
        <end position="17"/>
    </location>
</feature>
<dbReference type="Gene3D" id="3.40.33.10">
    <property type="entry name" value="CAP"/>
    <property type="match status" value="1"/>
</dbReference>
<dbReference type="EMBL" id="LR824009">
    <property type="protein sequence ID" value="CAD0197473.1"/>
    <property type="molecule type" value="Genomic_DNA"/>
</dbReference>
<comment type="subcellular location">
    <subcellularLocation>
        <location evidence="1">Secreted</location>
    </subcellularLocation>
</comment>
<keyword evidence="6" id="KW-1185">Reference proteome</keyword>
<dbReference type="PROSITE" id="PS01009">
    <property type="entry name" value="CRISP_1"/>
    <property type="match status" value="1"/>
</dbReference>
<dbReference type="CDD" id="cd05380">
    <property type="entry name" value="CAP_euk"/>
    <property type="match status" value="1"/>
</dbReference>
<dbReference type="InterPro" id="IPR018244">
    <property type="entry name" value="Allrgn_V5/Tpx1_CS"/>
</dbReference>
<dbReference type="PRINTS" id="PR00837">
    <property type="entry name" value="V5TPXLIKE"/>
</dbReference>
<evidence type="ECO:0000313" key="5">
    <source>
        <dbReference type="EMBL" id="CAD0197473.1"/>
    </source>
</evidence>
<evidence type="ECO:0000256" key="1">
    <source>
        <dbReference type="ARBA" id="ARBA00004613"/>
    </source>
</evidence>